<organism evidence="3 4">
    <name type="scientific">Mycena metata</name>
    <dbReference type="NCBI Taxonomy" id="1033252"/>
    <lineage>
        <taxon>Eukaryota</taxon>
        <taxon>Fungi</taxon>
        <taxon>Dikarya</taxon>
        <taxon>Basidiomycota</taxon>
        <taxon>Agaricomycotina</taxon>
        <taxon>Agaricomycetes</taxon>
        <taxon>Agaricomycetidae</taxon>
        <taxon>Agaricales</taxon>
        <taxon>Marasmiineae</taxon>
        <taxon>Mycenaceae</taxon>
        <taxon>Mycena</taxon>
    </lineage>
</organism>
<evidence type="ECO:0000313" key="4">
    <source>
        <dbReference type="Proteomes" id="UP001215598"/>
    </source>
</evidence>
<name>A0AAD7JKI9_9AGAR</name>
<comment type="caution">
    <text evidence="3">The sequence shown here is derived from an EMBL/GenBank/DDBJ whole genome shotgun (WGS) entry which is preliminary data.</text>
</comment>
<sequence>MLNARAADRALVADLNGRILKLQRAIEELIAEKISAEARLAAYPVLTLPNEITSEIFSHFNPLYPLCPPLTGPFSPTLLTQICQKWRNIALSMPSLWRAISCPIQDVQEQSRMVEKWLSRSGRCPLSIKLSTSYRYGTGTARNIMAAALVHLGRWEHISIMSLPHDGLLIPVDTPMPLLRTLELSVDWPYHPPLHGAISHAASRLTSVVLGLFSYENGGDLLPWSQLTSLTLLNQTPSQCTAILMHAVNLVYCELTLSESDDPQPQIIRLPRLQSLVIIHYENDRLYSISTQDEYLLSFVAPALRRLQLPGGCAVEHVESFLKASGCELQELHITGELSVEEEIFRLVFPSIPTISFNPWLIDWGCSMADQIRKKNEGQLSIADFAAA</sequence>
<dbReference type="Gene3D" id="1.20.1280.50">
    <property type="match status" value="1"/>
</dbReference>
<keyword evidence="4" id="KW-1185">Reference proteome</keyword>
<evidence type="ECO:0000259" key="2">
    <source>
        <dbReference type="PROSITE" id="PS50181"/>
    </source>
</evidence>
<dbReference type="InterPro" id="IPR001810">
    <property type="entry name" value="F-box_dom"/>
</dbReference>
<dbReference type="AlphaFoldDB" id="A0AAD7JKI9"/>
<dbReference type="EMBL" id="JARKIB010000026">
    <property type="protein sequence ID" value="KAJ7765254.1"/>
    <property type="molecule type" value="Genomic_DNA"/>
</dbReference>
<dbReference type="PROSITE" id="PS50181">
    <property type="entry name" value="FBOX"/>
    <property type="match status" value="1"/>
</dbReference>
<dbReference type="Proteomes" id="UP001215598">
    <property type="component" value="Unassembled WGS sequence"/>
</dbReference>
<evidence type="ECO:0000313" key="3">
    <source>
        <dbReference type="EMBL" id="KAJ7765254.1"/>
    </source>
</evidence>
<accession>A0AAD7JKI9</accession>
<feature type="coiled-coil region" evidence="1">
    <location>
        <begin position="12"/>
        <end position="39"/>
    </location>
</feature>
<feature type="domain" description="F-box" evidence="2">
    <location>
        <begin position="42"/>
        <end position="100"/>
    </location>
</feature>
<gene>
    <name evidence="3" type="ORF">B0H16DRAFT_415197</name>
</gene>
<keyword evidence="1" id="KW-0175">Coiled coil</keyword>
<evidence type="ECO:0000256" key="1">
    <source>
        <dbReference type="SAM" id="Coils"/>
    </source>
</evidence>
<reference evidence="3" key="1">
    <citation type="submission" date="2023-03" db="EMBL/GenBank/DDBJ databases">
        <title>Massive genome expansion in bonnet fungi (Mycena s.s.) driven by repeated elements and novel gene families across ecological guilds.</title>
        <authorList>
            <consortium name="Lawrence Berkeley National Laboratory"/>
            <person name="Harder C.B."/>
            <person name="Miyauchi S."/>
            <person name="Viragh M."/>
            <person name="Kuo A."/>
            <person name="Thoen E."/>
            <person name="Andreopoulos B."/>
            <person name="Lu D."/>
            <person name="Skrede I."/>
            <person name="Drula E."/>
            <person name="Henrissat B."/>
            <person name="Morin E."/>
            <person name="Kohler A."/>
            <person name="Barry K."/>
            <person name="LaButti K."/>
            <person name="Morin E."/>
            <person name="Salamov A."/>
            <person name="Lipzen A."/>
            <person name="Mereny Z."/>
            <person name="Hegedus B."/>
            <person name="Baldrian P."/>
            <person name="Stursova M."/>
            <person name="Weitz H."/>
            <person name="Taylor A."/>
            <person name="Grigoriev I.V."/>
            <person name="Nagy L.G."/>
            <person name="Martin F."/>
            <person name="Kauserud H."/>
        </authorList>
    </citation>
    <scope>NUCLEOTIDE SEQUENCE</scope>
    <source>
        <strain evidence="3">CBHHK182m</strain>
    </source>
</reference>
<protein>
    <recommendedName>
        <fullName evidence="2">F-box domain-containing protein</fullName>
    </recommendedName>
</protein>
<proteinExistence type="predicted"/>